<accession>A0A0R2AK50</accession>
<feature type="transmembrane region" description="Helical" evidence="1">
    <location>
        <begin position="95"/>
        <end position="114"/>
    </location>
</feature>
<evidence type="ECO:0000313" key="4">
    <source>
        <dbReference type="Proteomes" id="UP000052012"/>
    </source>
</evidence>
<dbReference type="PATRIC" id="fig|1423781.4.peg.791"/>
<dbReference type="InterPro" id="IPR001387">
    <property type="entry name" value="Cro/C1-type_HTH"/>
</dbReference>
<dbReference type="AlphaFoldDB" id="A0A0R2AK50"/>
<feature type="domain" description="HTH cro/C1-type" evidence="2">
    <location>
        <begin position="8"/>
        <end position="62"/>
    </location>
</feature>
<dbReference type="InterPro" id="IPR010982">
    <property type="entry name" value="Lambda_DNA-bd_dom_sf"/>
</dbReference>
<dbReference type="EMBL" id="AYYQ01000036">
    <property type="protein sequence ID" value="KRM67614.1"/>
    <property type="molecule type" value="Genomic_DNA"/>
</dbReference>
<name>A0A0R2AK50_9LACO</name>
<dbReference type="Proteomes" id="UP000052012">
    <property type="component" value="Unassembled WGS sequence"/>
</dbReference>
<dbReference type="RefSeq" id="WP_056967093.1">
    <property type="nucleotide sequence ID" value="NZ_AYYQ01000036.1"/>
</dbReference>
<dbReference type="GO" id="GO:0003677">
    <property type="term" value="F:DNA binding"/>
    <property type="evidence" value="ECO:0007669"/>
    <property type="project" value="InterPro"/>
</dbReference>
<reference evidence="3 4" key="1">
    <citation type="journal article" date="2015" name="Genome Announc.">
        <title>Expanding the biotechnology potential of lactobacilli through comparative genomics of 213 strains and associated genera.</title>
        <authorList>
            <person name="Sun Z."/>
            <person name="Harris H.M."/>
            <person name="McCann A."/>
            <person name="Guo C."/>
            <person name="Argimon S."/>
            <person name="Zhang W."/>
            <person name="Yang X."/>
            <person name="Jeffery I.B."/>
            <person name="Cooney J.C."/>
            <person name="Kagawa T.F."/>
            <person name="Liu W."/>
            <person name="Song Y."/>
            <person name="Salvetti E."/>
            <person name="Wrobel A."/>
            <person name="Rasinkangas P."/>
            <person name="Parkhill J."/>
            <person name="Rea M.C."/>
            <person name="O'Sullivan O."/>
            <person name="Ritari J."/>
            <person name="Douillard F.P."/>
            <person name="Paul Ross R."/>
            <person name="Yang R."/>
            <person name="Briner A.E."/>
            <person name="Felis G.E."/>
            <person name="de Vos W.M."/>
            <person name="Barrangou R."/>
            <person name="Klaenhammer T.R."/>
            <person name="Caufield P.W."/>
            <person name="Cui Y."/>
            <person name="Zhang H."/>
            <person name="O'Toole P.W."/>
        </authorList>
    </citation>
    <scope>NUCLEOTIDE SEQUENCE [LARGE SCALE GENOMIC DNA]</scope>
    <source>
        <strain evidence="3 4">DSM 23829</strain>
    </source>
</reference>
<feature type="transmembrane region" description="Helical" evidence="1">
    <location>
        <begin position="135"/>
        <end position="157"/>
    </location>
</feature>
<evidence type="ECO:0000259" key="2">
    <source>
        <dbReference type="PROSITE" id="PS50943"/>
    </source>
</evidence>
<sequence length="192" mass="22390">MNEIGKKLKEMRVGKNIDIDTVAKATNISAKTILKNEQGYYTPELRLVFQLSRYYQASLIDIYGANVLKKKLNTAFWVYLIAFLFFNFILLTLDVFDICCFAIAFVSSLNAILLNMHIRKEYKIPNPIQHYLGNLFNICIYALLGLLLMFSIIYVFYNYLMIHPYLTIILTILFIAVVIFDLNMYYRKVASD</sequence>
<evidence type="ECO:0000313" key="3">
    <source>
        <dbReference type="EMBL" id="KRM67614.1"/>
    </source>
</evidence>
<dbReference type="SMART" id="SM00530">
    <property type="entry name" value="HTH_XRE"/>
    <property type="match status" value="1"/>
</dbReference>
<keyword evidence="4" id="KW-1185">Reference proteome</keyword>
<feature type="transmembrane region" description="Helical" evidence="1">
    <location>
        <begin position="163"/>
        <end position="186"/>
    </location>
</feature>
<evidence type="ECO:0000256" key="1">
    <source>
        <dbReference type="SAM" id="Phobius"/>
    </source>
</evidence>
<keyword evidence="1" id="KW-0472">Membrane</keyword>
<comment type="caution">
    <text evidence="3">The sequence shown here is derived from an EMBL/GenBank/DDBJ whole genome shotgun (WGS) entry which is preliminary data.</text>
</comment>
<protein>
    <recommendedName>
        <fullName evidence="2">HTH cro/C1-type domain-containing protein</fullName>
    </recommendedName>
</protein>
<dbReference type="SUPFAM" id="SSF47413">
    <property type="entry name" value="lambda repressor-like DNA-binding domains"/>
    <property type="match status" value="1"/>
</dbReference>
<gene>
    <name evidence="3" type="ORF">FD06_GL000766</name>
</gene>
<proteinExistence type="predicted"/>
<keyword evidence="1" id="KW-1133">Transmembrane helix</keyword>
<keyword evidence="1" id="KW-0812">Transmembrane</keyword>
<dbReference type="STRING" id="1423781.FD06_GL000766"/>
<organism evidence="3 4">
    <name type="scientific">Apilactobacillus ozensis DSM 23829 = JCM 17196</name>
    <dbReference type="NCBI Taxonomy" id="1423781"/>
    <lineage>
        <taxon>Bacteria</taxon>
        <taxon>Bacillati</taxon>
        <taxon>Bacillota</taxon>
        <taxon>Bacilli</taxon>
        <taxon>Lactobacillales</taxon>
        <taxon>Lactobacillaceae</taxon>
        <taxon>Apilactobacillus</taxon>
    </lineage>
</organism>
<dbReference type="Gene3D" id="1.10.260.40">
    <property type="entry name" value="lambda repressor-like DNA-binding domains"/>
    <property type="match status" value="1"/>
</dbReference>
<dbReference type="PROSITE" id="PS50943">
    <property type="entry name" value="HTH_CROC1"/>
    <property type="match status" value="1"/>
</dbReference>
<dbReference type="CDD" id="cd00093">
    <property type="entry name" value="HTH_XRE"/>
    <property type="match status" value="1"/>
</dbReference>
<feature type="transmembrane region" description="Helical" evidence="1">
    <location>
        <begin position="72"/>
        <end position="89"/>
    </location>
</feature>